<protein>
    <submittedName>
        <fullName evidence="3">Uncharacterized protein</fullName>
    </submittedName>
</protein>
<dbReference type="OrthoDB" id="6623466at2759"/>
<keyword evidence="5" id="KW-1185">Reference proteome</keyword>
<reference evidence="3 5" key="1">
    <citation type="submission" date="2020-02" db="EMBL/GenBank/DDBJ databases">
        <authorList>
            <person name="Ferguson B K."/>
        </authorList>
    </citation>
    <scope>NUCLEOTIDE SEQUENCE [LARGE SCALE GENOMIC DNA]</scope>
</reference>
<feature type="non-terminal residue" evidence="3">
    <location>
        <position position="1"/>
    </location>
</feature>
<feature type="region of interest" description="Disordered" evidence="1">
    <location>
        <begin position="42"/>
        <end position="64"/>
    </location>
</feature>
<evidence type="ECO:0000313" key="2">
    <source>
        <dbReference type="EMBL" id="CAA9998340.1"/>
    </source>
</evidence>
<evidence type="ECO:0000313" key="3">
    <source>
        <dbReference type="EMBL" id="CAA9998341.1"/>
    </source>
</evidence>
<dbReference type="EMBL" id="CADCXU010026733">
    <property type="protein sequence ID" value="CAB0013449.1"/>
    <property type="molecule type" value="Genomic_DNA"/>
</dbReference>
<dbReference type="AlphaFoldDB" id="A0A6H5G6H8"/>
<evidence type="ECO:0000256" key="1">
    <source>
        <dbReference type="SAM" id="MobiDB-lite"/>
    </source>
</evidence>
<proteinExistence type="predicted"/>
<dbReference type="EMBL" id="CADCXU010006918">
    <property type="protein sequence ID" value="CAA9998340.1"/>
    <property type="molecule type" value="Genomic_DNA"/>
</dbReference>
<accession>A0A6H5G6H8</accession>
<evidence type="ECO:0000313" key="4">
    <source>
        <dbReference type="EMBL" id="CAB0013449.1"/>
    </source>
</evidence>
<organism evidence="3 5">
    <name type="scientific">Nesidiocoris tenuis</name>
    <dbReference type="NCBI Taxonomy" id="355587"/>
    <lineage>
        <taxon>Eukaryota</taxon>
        <taxon>Metazoa</taxon>
        <taxon>Ecdysozoa</taxon>
        <taxon>Arthropoda</taxon>
        <taxon>Hexapoda</taxon>
        <taxon>Insecta</taxon>
        <taxon>Pterygota</taxon>
        <taxon>Neoptera</taxon>
        <taxon>Paraneoptera</taxon>
        <taxon>Hemiptera</taxon>
        <taxon>Heteroptera</taxon>
        <taxon>Panheteroptera</taxon>
        <taxon>Cimicomorpha</taxon>
        <taxon>Miridae</taxon>
        <taxon>Dicyphina</taxon>
        <taxon>Nesidiocoris</taxon>
    </lineage>
</organism>
<sequence>ASTEFTGWPSSSTTPISIEKILEKARQDSAKILEYNRLATSTDAPSTREAITSTARTTTTRAPTTPGICEKDCDMAATLRLVGGAKWVPELLDHNTLEWQQLANEVETQLVNRHKSAKKKQPTVLTEDMISELNKNHMGGLDNFGADDLYNMEDVWADKPVAKVRRSSGSIQENSMANLYDSWRSEWNGYYYNAYYGNGK</sequence>
<gene>
    <name evidence="4" type="ORF">NTEN_LOCUS18060</name>
    <name evidence="2" type="ORF">NTEN_LOCUS4623</name>
    <name evidence="3" type="ORF">NTEN_LOCUS4624</name>
</gene>
<dbReference type="Proteomes" id="UP000479000">
    <property type="component" value="Unassembled WGS sequence"/>
</dbReference>
<name>A0A6H5G6H8_9HEMI</name>
<evidence type="ECO:0000313" key="5">
    <source>
        <dbReference type="Proteomes" id="UP000479000"/>
    </source>
</evidence>
<dbReference type="EMBL" id="CADCXU010006919">
    <property type="protein sequence ID" value="CAA9998341.1"/>
    <property type="molecule type" value="Genomic_DNA"/>
</dbReference>
<feature type="compositionally biased region" description="Low complexity" evidence="1">
    <location>
        <begin position="47"/>
        <end position="64"/>
    </location>
</feature>